<dbReference type="SUPFAM" id="SSF56801">
    <property type="entry name" value="Acetyl-CoA synthetase-like"/>
    <property type="match status" value="1"/>
</dbReference>
<comment type="caution">
    <text evidence="5">The sequence shown here is derived from an EMBL/GenBank/DDBJ whole genome shotgun (WGS) entry which is preliminary data.</text>
</comment>
<dbReference type="GO" id="GO:0016020">
    <property type="term" value="C:membrane"/>
    <property type="evidence" value="ECO:0007669"/>
    <property type="project" value="TreeGrafter"/>
</dbReference>
<dbReference type="EMBL" id="BQKY01000010">
    <property type="protein sequence ID" value="GJN92028.1"/>
    <property type="molecule type" value="Genomic_DNA"/>
</dbReference>
<gene>
    <name evidence="5" type="ORF">Rhopal_005056-T1</name>
</gene>
<keyword evidence="2" id="KW-0067">ATP-binding</keyword>
<keyword evidence="1" id="KW-0547">Nucleotide-binding</keyword>
<keyword evidence="6" id="KW-1185">Reference proteome</keyword>
<dbReference type="InterPro" id="IPR042099">
    <property type="entry name" value="ANL_N_sf"/>
</dbReference>
<dbReference type="PANTHER" id="PTHR43272:SF33">
    <property type="entry name" value="AMP-BINDING DOMAIN-CONTAINING PROTEIN-RELATED"/>
    <property type="match status" value="1"/>
</dbReference>
<dbReference type="PANTHER" id="PTHR43272">
    <property type="entry name" value="LONG-CHAIN-FATTY-ACID--COA LIGASE"/>
    <property type="match status" value="1"/>
</dbReference>
<dbReference type="GO" id="GO:0005524">
    <property type="term" value="F:ATP binding"/>
    <property type="evidence" value="ECO:0007669"/>
    <property type="project" value="UniProtKB-KW"/>
</dbReference>
<dbReference type="InterPro" id="IPR020845">
    <property type="entry name" value="AMP-binding_CS"/>
</dbReference>
<dbReference type="GO" id="GO:0004467">
    <property type="term" value="F:long-chain fatty acid-CoA ligase activity"/>
    <property type="evidence" value="ECO:0007669"/>
    <property type="project" value="TreeGrafter"/>
</dbReference>
<organism evidence="5 6">
    <name type="scientific">Rhodotorula paludigena</name>
    <dbReference type="NCBI Taxonomy" id="86838"/>
    <lineage>
        <taxon>Eukaryota</taxon>
        <taxon>Fungi</taxon>
        <taxon>Dikarya</taxon>
        <taxon>Basidiomycota</taxon>
        <taxon>Pucciniomycotina</taxon>
        <taxon>Microbotryomycetes</taxon>
        <taxon>Sporidiobolales</taxon>
        <taxon>Sporidiobolaceae</taxon>
        <taxon>Rhodotorula</taxon>
    </lineage>
</organism>
<evidence type="ECO:0000256" key="2">
    <source>
        <dbReference type="ARBA" id="ARBA00022840"/>
    </source>
</evidence>
<dbReference type="InterPro" id="IPR000873">
    <property type="entry name" value="AMP-dep_synth/lig_dom"/>
</dbReference>
<evidence type="ECO:0000256" key="3">
    <source>
        <dbReference type="SAM" id="MobiDB-lite"/>
    </source>
</evidence>
<accession>A0AAV5GPE4</accession>
<reference evidence="5 6" key="1">
    <citation type="submission" date="2021-12" db="EMBL/GenBank/DDBJ databases">
        <title>High titer production of polyol ester of fatty acids by Rhodotorula paludigena BS15 towards product separation-free biomass refinery.</title>
        <authorList>
            <person name="Mano J."/>
            <person name="Ono H."/>
            <person name="Tanaka T."/>
            <person name="Naito K."/>
            <person name="Sushida H."/>
            <person name="Ike M."/>
            <person name="Tokuyasu K."/>
            <person name="Kitaoka M."/>
        </authorList>
    </citation>
    <scope>NUCLEOTIDE SEQUENCE [LARGE SCALE GENOMIC DNA]</scope>
    <source>
        <strain evidence="5 6">BS15</strain>
    </source>
</reference>
<protein>
    <recommendedName>
        <fullName evidence="4">AMP-dependent synthetase/ligase domain-containing protein</fullName>
    </recommendedName>
</protein>
<evidence type="ECO:0000256" key="1">
    <source>
        <dbReference type="ARBA" id="ARBA00022741"/>
    </source>
</evidence>
<dbReference type="Proteomes" id="UP001342314">
    <property type="component" value="Unassembled WGS sequence"/>
</dbReference>
<dbReference type="AlphaFoldDB" id="A0AAV5GPE4"/>
<proteinExistence type="predicted"/>
<dbReference type="PROSITE" id="PS00455">
    <property type="entry name" value="AMP_BINDING"/>
    <property type="match status" value="1"/>
</dbReference>
<evidence type="ECO:0000313" key="5">
    <source>
        <dbReference type="EMBL" id="GJN92028.1"/>
    </source>
</evidence>
<evidence type="ECO:0000313" key="6">
    <source>
        <dbReference type="Proteomes" id="UP001342314"/>
    </source>
</evidence>
<sequence>MAVENPFPVPLPRNHNPKKPQAIPIPGSQKPGSSAIYVNATFPQWDRRAFPTTIYEGFNLGLELHAKDKCLGHRAWDPVANDWSKELTWETYESVDAHRTRVGSGLQRLRQTLFPDEQQDQWKVALWATNRPEWQHVNQACCAHSLVVTSLYETLGPDVVEFVLNHSETRVVCANSTHIPELLRLAPKTPSVKAIVSLDSWASIEAKGTRPGIQSSAAMKKWGETVGVQVLDIVELEALGDNHPVPHRPPTPDMLAVICYTSGTTGNPKGAMQSHRNIAAVATASEHGHDIRENSVIISYLPLAHVYEYFVEAIALMTGAALGYSCGDNLRLLEDFAIIKPTFVVSVPRVLNRVYQGIKAQTIDAPGLKGALARKAFSDKVANLRATGQLTHAFWDRILFGKVRQLLGGHVENISTGSAPINPDVLDFLRVAFCCEVTEGYGQTETSGCTNRCYGSDTWAAGSVGPPLAGVEQKLVDVPEMNYFSTDKPYPRGEICSRGANMIPGYYKDPEKTRELLDEDGWLHSGDVGAFDELGRLRIIDRIKNVIKLSQGEFVALEKVENTYLLCPLLAQLYVHADLLRDHLVAIAVVDPNTFAPLASKTLGRDFAPTDISGLQEAAKDDRVIAALAKALAKYARDAKLVGFERIEDSIHIRLEPFAPECITPTMKTKRNVVAKLHAKELQDLFDRAQAKGRAKL</sequence>
<dbReference type="Gene3D" id="3.40.50.12780">
    <property type="entry name" value="N-terminal domain of ligase-like"/>
    <property type="match status" value="1"/>
</dbReference>
<name>A0AAV5GPE4_9BASI</name>
<feature type="region of interest" description="Disordered" evidence="3">
    <location>
        <begin position="1"/>
        <end position="32"/>
    </location>
</feature>
<dbReference type="GO" id="GO:0005783">
    <property type="term" value="C:endoplasmic reticulum"/>
    <property type="evidence" value="ECO:0007669"/>
    <property type="project" value="TreeGrafter"/>
</dbReference>
<feature type="domain" description="AMP-dependent synthetase/ligase" evidence="4">
    <location>
        <begin position="85"/>
        <end position="507"/>
    </location>
</feature>
<dbReference type="Pfam" id="PF00501">
    <property type="entry name" value="AMP-binding"/>
    <property type="match status" value="1"/>
</dbReference>
<evidence type="ECO:0000259" key="4">
    <source>
        <dbReference type="Pfam" id="PF00501"/>
    </source>
</evidence>